<keyword evidence="2 4" id="KW-0378">Hydrolase</keyword>
<comment type="caution">
    <text evidence="4">The sequence shown here is derived from an EMBL/GenBank/DDBJ whole genome shotgun (WGS) entry which is preliminary data.</text>
</comment>
<evidence type="ECO:0000313" key="4">
    <source>
        <dbReference type="EMBL" id="CAD5107769.1"/>
    </source>
</evidence>
<feature type="chain" id="PRO_5031025748" evidence="3">
    <location>
        <begin position="22"/>
        <end position="316"/>
    </location>
</feature>
<sequence>MNPRIYLLCALLGLASLPAPAETGTPWSPAVLPHGQQRELASRHTGRSYRIYLSTPTVEPPADGYPVIYVLDGNAMFPALALAARGQEKRAEVTGISPALIVGIGYPIDGLLDEQARAEDYTPPADDLSDTGDLRARKQGGAGRFLAFIEDELKPLIEAEYPVDRHRQTLFGHSYGGLFTLHVLFNRPQAFQTYVASSPSIWWNHRQILAERRQFAARLAEQPVQARLLLSVGGLEQPSAQPTGAADDNPRLRMIGTRRMIDNARELAADLAPLHSRGLSSQLRIYQDENHGSAMLPATLRALEFALDDSDPPLKR</sequence>
<dbReference type="RefSeq" id="WP_187671109.1">
    <property type="nucleotide sequence ID" value="NZ_CAJFCI010000040.1"/>
</dbReference>
<dbReference type="InterPro" id="IPR029058">
    <property type="entry name" value="AB_hydrolase_fold"/>
</dbReference>
<evidence type="ECO:0000256" key="1">
    <source>
        <dbReference type="ARBA" id="ARBA00005622"/>
    </source>
</evidence>
<dbReference type="GO" id="GO:0016788">
    <property type="term" value="F:hydrolase activity, acting on ester bonds"/>
    <property type="evidence" value="ECO:0007669"/>
    <property type="project" value="TreeGrafter"/>
</dbReference>
<reference evidence="4 5" key="1">
    <citation type="submission" date="2020-08" db="EMBL/GenBank/DDBJ databases">
        <authorList>
            <person name="Criscuolo A."/>
        </authorList>
    </citation>
    <scope>NUCLEOTIDE SEQUENCE [LARGE SCALE GENOMIC DNA]</scope>
    <source>
        <strain evidence="4">CIP111764</strain>
    </source>
</reference>
<evidence type="ECO:0000256" key="3">
    <source>
        <dbReference type="SAM" id="SignalP"/>
    </source>
</evidence>
<evidence type="ECO:0000256" key="2">
    <source>
        <dbReference type="ARBA" id="ARBA00022801"/>
    </source>
</evidence>
<keyword evidence="5" id="KW-1185">Reference proteome</keyword>
<gene>
    <name evidence="4" type="primary">besA</name>
    <name evidence="4" type="ORF">PSEWESI4_02046</name>
</gene>
<name>A0A7U7I8W7_9GAMM</name>
<dbReference type="AlphaFoldDB" id="A0A7U7I8W7"/>
<comment type="similarity">
    <text evidence="1">Belongs to the esterase D family.</text>
</comment>
<feature type="signal peptide" evidence="3">
    <location>
        <begin position="1"/>
        <end position="21"/>
    </location>
</feature>
<dbReference type="PANTHER" id="PTHR40841:SF2">
    <property type="entry name" value="SIDEROPHORE-DEGRADING ESTERASE (EUROFUNG)"/>
    <property type="match status" value="1"/>
</dbReference>
<dbReference type="EC" id="3.1.-.-" evidence="4"/>
<keyword evidence="3" id="KW-0732">Signal</keyword>
<protein>
    <submittedName>
        <fullName evidence="4">Ferri-bacillibactin esterase BesA</fullName>
        <ecNumber evidence="4">3.1.-.-</ecNumber>
    </submittedName>
</protein>
<proteinExistence type="inferred from homology"/>
<dbReference type="SUPFAM" id="SSF53474">
    <property type="entry name" value="alpha/beta-Hydrolases"/>
    <property type="match status" value="1"/>
</dbReference>
<accession>A0A7U7I8W7</accession>
<dbReference type="EMBL" id="CAJFCI010000040">
    <property type="protein sequence ID" value="CAD5107769.1"/>
    <property type="molecule type" value="Genomic_DNA"/>
</dbReference>
<dbReference type="Gene3D" id="3.40.50.1820">
    <property type="entry name" value="alpha/beta hydrolase"/>
    <property type="match status" value="1"/>
</dbReference>
<dbReference type="PANTHER" id="PTHR40841">
    <property type="entry name" value="SIDEROPHORE TRIACETYLFUSARININE C ESTERASE"/>
    <property type="match status" value="1"/>
</dbReference>
<dbReference type="Pfam" id="PF00756">
    <property type="entry name" value="Esterase"/>
    <property type="match status" value="1"/>
</dbReference>
<evidence type="ECO:0000313" key="5">
    <source>
        <dbReference type="Proteomes" id="UP000583387"/>
    </source>
</evidence>
<dbReference type="Proteomes" id="UP000583387">
    <property type="component" value="Unassembled WGS sequence"/>
</dbReference>
<dbReference type="InterPro" id="IPR052558">
    <property type="entry name" value="Siderophore_Hydrolase_D"/>
</dbReference>
<dbReference type="InterPro" id="IPR000801">
    <property type="entry name" value="Esterase-like"/>
</dbReference>
<organism evidence="4 5">
    <name type="scientific">Zestomonas carbonaria</name>
    <dbReference type="NCBI Taxonomy" id="2762745"/>
    <lineage>
        <taxon>Bacteria</taxon>
        <taxon>Pseudomonadati</taxon>
        <taxon>Pseudomonadota</taxon>
        <taxon>Gammaproteobacteria</taxon>
        <taxon>Pseudomonadales</taxon>
        <taxon>Pseudomonadaceae</taxon>
        <taxon>Zestomonas</taxon>
    </lineage>
</organism>